<evidence type="ECO:0000259" key="1">
    <source>
        <dbReference type="Pfam" id="PF03235"/>
    </source>
</evidence>
<gene>
    <name evidence="2" type="ORF">CDL23_06675</name>
</gene>
<reference evidence="2 3" key="1">
    <citation type="journal article" date="2017" name="Genome Med.">
        <title>A novel Ruminococcus gnavus clade enriched in inflammatory bowel disease patients.</title>
        <authorList>
            <person name="Hall A.B."/>
            <person name="Yassour M."/>
            <person name="Sauk J."/>
            <person name="Garner A."/>
            <person name="Jiang X."/>
            <person name="Arthur T."/>
            <person name="Lagoudas G.K."/>
            <person name="Vatanen T."/>
            <person name="Fornelos N."/>
            <person name="Wilson R."/>
            <person name="Bertha M."/>
            <person name="Cohen M."/>
            <person name="Garber J."/>
            <person name="Khalili H."/>
            <person name="Gevers D."/>
            <person name="Ananthakrishnan A.N."/>
            <person name="Kugathasan S."/>
            <person name="Lander E.S."/>
            <person name="Blainey P."/>
            <person name="Vlamakis H."/>
            <person name="Xavier R.J."/>
            <person name="Huttenhower C."/>
        </authorList>
    </citation>
    <scope>NUCLEOTIDE SEQUENCE [LARGE SCALE GENOMIC DNA]</scope>
    <source>
        <strain evidence="2 3">RJX1125</strain>
    </source>
</reference>
<dbReference type="Pfam" id="PF03235">
    <property type="entry name" value="GmrSD_N"/>
    <property type="match status" value="1"/>
</dbReference>
<accession>A0A2N5PLN0</accession>
<dbReference type="EMBL" id="NIHT01000008">
    <property type="protein sequence ID" value="PLT75998.1"/>
    <property type="molecule type" value="Genomic_DNA"/>
</dbReference>
<name>A0A2N5PLN0_MEDGN</name>
<dbReference type="PANTHER" id="PTHR39639:SF1">
    <property type="entry name" value="DUF262 DOMAIN-CONTAINING PROTEIN"/>
    <property type="match status" value="1"/>
</dbReference>
<proteinExistence type="predicted"/>
<organism evidence="2 3">
    <name type="scientific">Mediterraneibacter gnavus</name>
    <name type="common">Ruminococcus gnavus</name>
    <dbReference type="NCBI Taxonomy" id="33038"/>
    <lineage>
        <taxon>Bacteria</taxon>
        <taxon>Bacillati</taxon>
        <taxon>Bacillota</taxon>
        <taxon>Clostridia</taxon>
        <taxon>Lachnospirales</taxon>
        <taxon>Lachnospiraceae</taxon>
        <taxon>Mediterraneibacter</taxon>
    </lineage>
</organism>
<sequence length="324" mass="37813">MESTCKTKIVSSLLRESGKGKLDFSHPFQRKEGQWTRYMESLEVDSLLRGYSINLVYIWKKDNKNYVIEGKQRITTLQKYKGDKFPLSKKLDSVMIDGETYEIAGKRFSQLDEIVQDKLLNAEVLIFEMWDCTEKEVRDMFVRLNSGKRLNGAQMLTGLLNLDISTELYKIMEHPFWTKTGITKGDIRSDNMRKVACQILMLISGYEYTAFDQKNIEKYVEILNSDSEESIRLIGHALEVLDKLDEKIVDKMDKMKKLSIPMVVAAMDVVYGDEEKENSYLLWLKDFFENYDNQTKYLEYCGRSTDKGENVKGRWEIFSKVVSE</sequence>
<dbReference type="Proteomes" id="UP000235093">
    <property type="component" value="Unassembled WGS sequence"/>
</dbReference>
<feature type="domain" description="GmrSD restriction endonucleases N-terminal" evidence="1">
    <location>
        <begin position="24"/>
        <end position="156"/>
    </location>
</feature>
<dbReference type="AlphaFoldDB" id="A0A2N5PLN0"/>
<dbReference type="InterPro" id="IPR004919">
    <property type="entry name" value="GmrSD_N"/>
</dbReference>
<comment type="caution">
    <text evidence="2">The sequence shown here is derived from an EMBL/GenBank/DDBJ whole genome shotgun (WGS) entry which is preliminary data.</text>
</comment>
<evidence type="ECO:0000313" key="2">
    <source>
        <dbReference type="EMBL" id="PLT75998.1"/>
    </source>
</evidence>
<evidence type="ECO:0000313" key="3">
    <source>
        <dbReference type="Proteomes" id="UP000235093"/>
    </source>
</evidence>
<protein>
    <recommendedName>
        <fullName evidence="1">GmrSD restriction endonucleases N-terminal domain-containing protein</fullName>
    </recommendedName>
</protein>
<dbReference type="RefSeq" id="WP_101883893.1">
    <property type="nucleotide sequence ID" value="NZ_JAQMLH010000013.1"/>
</dbReference>
<dbReference type="PANTHER" id="PTHR39639">
    <property type="entry name" value="CHROMOSOME 16, WHOLE GENOME SHOTGUN SEQUENCE"/>
    <property type="match status" value="1"/>
</dbReference>